<evidence type="ECO:0000313" key="2">
    <source>
        <dbReference type="Proteomes" id="UP001153269"/>
    </source>
</evidence>
<comment type="caution">
    <text evidence="1">The sequence shown here is derived from an EMBL/GenBank/DDBJ whole genome shotgun (WGS) entry which is preliminary data.</text>
</comment>
<proteinExistence type="predicted"/>
<keyword evidence="2" id="KW-1185">Reference proteome</keyword>
<organism evidence="1 2">
    <name type="scientific">Pleuronectes platessa</name>
    <name type="common">European plaice</name>
    <dbReference type="NCBI Taxonomy" id="8262"/>
    <lineage>
        <taxon>Eukaryota</taxon>
        <taxon>Metazoa</taxon>
        <taxon>Chordata</taxon>
        <taxon>Craniata</taxon>
        <taxon>Vertebrata</taxon>
        <taxon>Euteleostomi</taxon>
        <taxon>Actinopterygii</taxon>
        <taxon>Neopterygii</taxon>
        <taxon>Teleostei</taxon>
        <taxon>Neoteleostei</taxon>
        <taxon>Acanthomorphata</taxon>
        <taxon>Carangaria</taxon>
        <taxon>Pleuronectiformes</taxon>
        <taxon>Pleuronectoidei</taxon>
        <taxon>Pleuronectidae</taxon>
        <taxon>Pleuronectes</taxon>
    </lineage>
</organism>
<protein>
    <submittedName>
        <fullName evidence="1">Uncharacterized protein</fullName>
    </submittedName>
</protein>
<sequence length="169" mass="18918">MVAAGFIHHCVSEDLHHLGEAVSLGPGSRCSAGTRCEGDNLTDVTRGVVAVSPRNRKEEKWSVELKRFQREATQTKDDFIRTDGACAAWRRLREPPSRVRQTPASTFLRSPPSSSSSLFLPPLLRGVKMASFQTWFPIETFKINAFSPDLLDSMAGTAYTYCYCYYGYK</sequence>
<accession>A0A9N7TT15</accession>
<gene>
    <name evidence="1" type="ORF">PLEPLA_LOCUS6351</name>
</gene>
<evidence type="ECO:0000313" key="1">
    <source>
        <dbReference type="EMBL" id="CAB1418525.1"/>
    </source>
</evidence>
<dbReference type="Proteomes" id="UP001153269">
    <property type="component" value="Unassembled WGS sequence"/>
</dbReference>
<dbReference type="AlphaFoldDB" id="A0A9N7TT15"/>
<dbReference type="EMBL" id="CADEAL010000330">
    <property type="protein sequence ID" value="CAB1418525.1"/>
    <property type="molecule type" value="Genomic_DNA"/>
</dbReference>
<reference evidence="1" key="1">
    <citation type="submission" date="2020-03" db="EMBL/GenBank/DDBJ databases">
        <authorList>
            <person name="Weist P."/>
        </authorList>
    </citation>
    <scope>NUCLEOTIDE SEQUENCE</scope>
</reference>
<name>A0A9N7TT15_PLEPL</name>